<sequence length="319" mass="34937">MKLHRILRGGTTRAYSDVAFNSKGDKLASVGSDPDYMLTVWNWNSQEITLKSKAFSQDVYKVAFAPENDGILTTSGMGHIKFWQMSATFTGLKLQGYLGKFGASELTDIGSFIQLPDGKVLSSTETGNMLLWDGGMIKCEISMKGKQPCHDGKIEVVLMVDTTEVYTAGEDGYVRVWDFETIDNADVTSEIAGPGSAPVSSSGPAQARVFEMEFLEEFCIGKDVKIKNMVRSLENAWQYLILDMEGNLFKLDTKQRFIEKVFSFHAGGVSGVEISSTSHAMISLGGDGAIHLYDYLKKALIAKEKYPSGGTALVNLPEV</sequence>
<accession>A0AAD5SSA5</accession>
<feature type="repeat" description="WD" evidence="8">
    <location>
        <begin position="165"/>
        <end position="187"/>
    </location>
</feature>
<dbReference type="InterPro" id="IPR001680">
    <property type="entry name" value="WD40_rpt"/>
</dbReference>
<dbReference type="PANTHER" id="PTHR14885">
    <property type="entry name" value="CILIA- AND FLAGELLA-ASSOCIATED PROTEIN 43-RELATED"/>
    <property type="match status" value="1"/>
</dbReference>
<evidence type="ECO:0000256" key="7">
    <source>
        <dbReference type="ARBA" id="ARBA00023273"/>
    </source>
</evidence>
<name>A0AAD5SSA5_9FUNG</name>
<evidence type="ECO:0000256" key="5">
    <source>
        <dbReference type="ARBA" id="ARBA00023054"/>
    </source>
</evidence>
<dbReference type="AlphaFoldDB" id="A0AAD5SSA5"/>
<keyword evidence="7" id="KW-0966">Cell projection</keyword>
<evidence type="ECO:0000256" key="1">
    <source>
        <dbReference type="ARBA" id="ARBA00004430"/>
    </source>
</evidence>
<dbReference type="Proteomes" id="UP001211907">
    <property type="component" value="Unassembled WGS sequence"/>
</dbReference>
<organism evidence="9 10">
    <name type="scientific">Physocladia obscura</name>
    <dbReference type="NCBI Taxonomy" id="109957"/>
    <lineage>
        <taxon>Eukaryota</taxon>
        <taxon>Fungi</taxon>
        <taxon>Fungi incertae sedis</taxon>
        <taxon>Chytridiomycota</taxon>
        <taxon>Chytridiomycota incertae sedis</taxon>
        <taxon>Chytridiomycetes</taxon>
        <taxon>Chytridiales</taxon>
        <taxon>Chytriomycetaceae</taxon>
        <taxon>Physocladia</taxon>
    </lineage>
</organism>
<dbReference type="Gene3D" id="2.130.10.10">
    <property type="entry name" value="YVTN repeat-like/Quinoprotein amine dehydrogenase"/>
    <property type="match status" value="1"/>
</dbReference>
<dbReference type="GO" id="GO:0005930">
    <property type="term" value="C:axoneme"/>
    <property type="evidence" value="ECO:0007669"/>
    <property type="project" value="UniProtKB-SubCell"/>
</dbReference>
<dbReference type="PROSITE" id="PS50082">
    <property type="entry name" value="WD_REPEATS_2"/>
    <property type="match status" value="1"/>
</dbReference>
<dbReference type="SUPFAM" id="SSF50978">
    <property type="entry name" value="WD40 repeat-like"/>
    <property type="match status" value="1"/>
</dbReference>
<evidence type="ECO:0000256" key="2">
    <source>
        <dbReference type="ARBA" id="ARBA00022490"/>
    </source>
</evidence>
<keyword evidence="10" id="KW-1185">Reference proteome</keyword>
<evidence type="ECO:0000313" key="10">
    <source>
        <dbReference type="Proteomes" id="UP001211907"/>
    </source>
</evidence>
<keyword evidence="2" id="KW-0963">Cytoplasm</keyword>
<dbReference type="SMART" id="SM00320">
    <property type="entry name" value="WD40"/>
    <property type="match status" value="4"/>
</dbReference>
<evidence type="ECO:0000256" key="4">
    <source>
        <dbReference type="ARBA" id="ARBA00022737"/>
    </source>
</evidence>
<dbReference type="InterPro" id="IPR015943">
    <property type="entry name" value="WD40/YVTN_repeat-like_dom_sf"/>
</dbReference>
<dbReference type="InterPro" id="IPR019775">
    <property type="entry name" value="WD40_repeat_CS"/>
</dbReference>
<keyword evidence="3 8" id="KW-0853">WD repeat</keyword>
<evidence type="ECO:0000313" key="9">
    <source>
        <dbReference type="EMBL" id="KAJ3099406.1"/>
    </source>
</evidence>
<evidence type="ECO:0000256" key="8">
    <source>
        <dbReference type="PROSITE-ProRule" id="PRU00221"/>
    </source>
</evidence>
<dbReference type="EMBL" id="JADGJH010002349">
    <property type="protein sequence ID" value="KAJ3099406.1"/>
    <property type="molecule type" value="Genomic_DNA"/>
</dbReference>
<keyword evidence="6" id="KW-0206">Cytoskeleton</keyword>
<dbReference type="PROSITE" id="PS00678">
    <property type="entry name" value="WD_REPEATS_1"/>
    <property type="match status" value="1"/>
</dbReference>
<dbReference type="Pfam" id="PF00400">
    <property type="entry name" value="WD40"/>
    <property type="match status" value="1"/>
</dbReference>
<comment type="caution">
    <text evidence="9">The sequence shown here is derived from an EMBL/GenBank/DDBJ whole genome shotgun (WGS) entry which is preliminary data.</text>
</comment>
<protein>
    <submittedName>
        <fullName evidence="9">Uncharacterized protein</fullName>
    </submittedName>
</protein>
<evidence type="ECO:0000256" key="6">
    <source>
        <dbReference type="ARBA" id="ARBA00023212"/>
    </source>
</evidence>
<dbReference type="InterPro" id="IPR036322">
    <property type="entry name" value="WD40_repeat_dom_sf"/>
</dbReference>
<proteinExistence type="predicted"/>
<comment type="subcellular location">
    <subcellularLocation>
        <location evidence="1">Cytoplasm</location>
        <location evidence="1">Cytoskeleton</location>
        <location evidence="1">Cilium axoneme</location>
    </subcellularLocation>
</comment>
<keyword evidence="4" id="KW-0677">Repeat</keyword>
<gene>
    <name evidence="9" type="ORF">HK100_004893</name>
</gene>
<dbReference type="PANTHER" id="PTHR14885:SF3">
    <property type="entry name" value="CILIA- AND FLAGELLA-ASSOCIATED PROTEIN 44"/>
    <property type="match status" value="1"/>
</dbReference>
<reference evidence="9" key="1">
    <citation type="submission" date="2020-05" db="EMBL/GenBank/DDBJ databases">
        <title>Phylogenomic resolution of chytrid fungi.</title>
        <authorList>
            <person name="Stajich J.E."/>
            <person name="Amses K."/>
            <person name="Simmons R."/>
            <person name="Seto K."/>
            <person name="Myers J."/>
            <person name="Bonds A."/>
            <person name="Quandt C.A."/>
            <person name="Barry K."/>
            <person name="Liu P."/>
            <person name="Grigoriev I."/>
            <person name="Longcore J.E."/>
            <person name="James T.Y."/>
        </authorList>
    </citation>
    <scope>NUCLEOTIDE SEQUENCE</scope>
    <source>
        <strain evidence="9">JEL0513</strain>
    </source>
</reference>
<evidence type="ECO:0000256" key="3">
    <source>
        <dbReference type="ARBA" id="ARBA00022574"/>
    </source>
</evidence>
<keyword evidence="5" id="KW-0175">Coiled coil</keyword>